<dbReference type="Gene3D" id="3.40.640.10">
    <property type="entry name" value="Type I PLP-dependent aspartate aminotransferase-like (Major domain)"/>
    <property type="match status" value="1"/>
</dbReference>
<dbReference type="EMBL" id="CP020925">
    <property type="protein sequence ID" value="ATP20555.1"/>
    <property type="molecule type" value="Genomic_DNA"/>
</dbReference>
<dbReference type="InterPro" id="IPR015421">
    <property type="entry name" value="PyrdxlP-dep_Trfase_major"/>
</dbReference>
<dbReference type="Proteomes" id="UP000037029">
    <property type="component" value="Chromosome"/>
</dbReference>
<reference evidence="5 6" key="1">
    <citation type="submission" date="2017-04" db="EMBL/GenBank/DDBJ databases">
        <title>Characterization, genome and methylation analysis of a phthalic acid esters degrading strain Sphingobium yanoikuyae SHJ.</title>
        <authorList>
            <person name="Feng L."/>
        </authorList>
    </citation>
    <scope>NUCLEOTIDE SEQUENCE [LARGE SCALE GENOMIC DNA]</scope>
    <source>
        <strain evidence="5 6">SHJ</strain>
    </source>
</reference>
<dbReference type="AlphaFoldDB" id="A0A0J9D225"/>
<organism evidence="5 6">
    <name type="scientific">Sphingobium yanoikuyae</name>
    <name type="common">Sphingomonas yanoikuyae</name>
    <dbReference type="NCBI Taxonomy" id="13690"/>
    <lineage>
        <taxon>Bacteria</taxon>
        <taxon>Pseudomonadati</taxon>
        <taxon>Pseudomonadota</taxon>
        <taxon>Alphaproteobacteria</taxon>
        <taxon>Sphingomonadales</taxon>
        <taxon>Sphingomonadaceae</taxon>
        <taxon>Sphingobium</taxon>
    </lineage>
</organism>
<dbReference type="CDD" id="cd00616">
    <property type="entry name" value="AHBA_syn"/>
    <property type="match status" value="1"/>
</dbReference>
<dbReference type="PIRSF" id="PIRSF000390">
    <property type="entry name" value="PLP_StrS"/>
    <property type="match status" value="1"/>
</dbReference>
<dbReference type="SUPFAM" id="SSF53383">
    <property type="entry name" value="PLP-dependent transferases"/>
    <property type="match status" value="1"/>
</dbReference>
<proteinExistence type="inferred from homology"/>
<dbReference type="Gene3D" id="3.90.1150.10">
    <property type="entry name" value="Aspartate Aminotransferase, domain 1"/>
    <property type="match status" value="1"/>
</dbReference>
<evidence type="ECO:0000313" key="5">
    <source>
        <dbReference type="EMBL" id="ATP20555.1"/>
    </source>
</evidence>
<dbReference type="GO" id="GO:0030170">
    <property type="term" value="F:pyridoxal phosphate binding"/>
    <property type="evidence" value="ECO:0007669"/>
    <property type="project" value="TreeGrafter"/>
</dbReference>
<name>A0A0J9D225_SPHYA</name>
<keyword evidence="5" id="KW-0808">Transferase</keyword>
<feature type="modified residue" description="N6-(pyridoxal phosphate)lysine" evidence="3">
    <location>
        <position position="198"/>
    </location>
</feature>
<comment type="similarity">
    <text evidence="1 4">Belongs to the DegT/DnrJ/EryC1 family.</text>
</comment>
<keyword evidence="3 4" id="KW-0663">Pyridoxal phosphate</keyword>
<dbReference type="InterPro" id="IPR015422">
    <property type="entry name" value="PyrdxlP-dep_Trfase_small"/>
</dbReference>
<evidence type="ECO:0000256" key="3">
    <source>
        <dbReference type="PIRSR" id="PIRSR000390-2"/>
    </source>
</evidence>
<dbReference type="InterPro" id="IPR015424">
    <property type="entry name" value="PyrdxlP-dep_Trfase"/>
</dbReference>
<evidence type="ECO:0000313" key="6">
    <source>
        <dbReference type="Proteomes" id="UP000037029"/>
    </source>
</evidence>
<evidence type="ECO:0000256" key="2">
    <source>
        <dbReference type="PIRSR" id="PIRSR000390-1"/>
    </source>
</evidence>
<evidence type="ECO:0000256" key="1">
    <source>
        <dbReference type="ARBA" id="ARBA00037999"/>
    </source>
</evidence>
<sequence>MLARPHHDAIPQRSMSIVSQWPVYAPDEIAAVTGILETGRVNALHHGECCAALEQGFAELCDMPHAIALANGTLALEVALKALGIGPGDEVIVPARSFMASASCVVACGATPVFADVDEVTQGLSPDTIAACLTSQTRAIIVVHLAGHPAPMEEICALAAVRDIRIIEDCAQAHGATRHGRVMGGFGDAAAFSFCTDKIMSTGGEGGLLLLRDPDIWKRAWALKDHGKDPELMAQGGNGVSFRWLHNHFGSNYRMTEMQAAIGVAQLRKLPTWLRQRRDNARILRHILADIPALRLIDPEPGIDPAYYKFYAFLRLERLKHGWSRDRIIETARELGVPCQSGSCPEIYLERAFTDAAMGPSNRLPVARRLGETSLLLPVDPSLFAADCVYMGNILRTVIQQGAR</sequence>
<keyword evidence="5" id="KW-0032">Aminotransferase</keyword>
<gene>
    <name evidence="5" type="ORF">BV87_20690</name>
</gene>
<dbReference type="RefSeq" id="WP_048937497.1">
    <property type="nucleotide sequence ID" value="NZ_CP020925.1"/>
</dbReference>
<dbReference type="PANTHER" id="PTHR30244:SF34">
    <property type="entry name" value="DTDP-4-AMINO-4,6-DIDEOXYGALACTOSE TRANSAMINASE"/>
    <property type="match status" value="1"/>
</dbReference>
<accession>A0A0J9D225</accession>
<dbReference type="PANTHER" id="PTHR30244">
    <property type="entry name" value="TRANSAMINASE"/>
    <property type="match status" value="1"/>
</dbReference>
<dbReference type="InterPro" id="IPR000653">
    <property type="entry name" value="DegT/StrS_aminotransferase"/>
</dbReference>
<dbReference type="Pfam" id="PF01041">
    <property type="entry name" value="DegT_DnrJ_EryC1"/>
    <property type="match status" value="1"/>
</dbReference>
<dbReference type="GO" id="GO:0000271">
    <property type="term" value="P:polysaccharide biosynthetic process"/>
    <property type="evidence" value="ECO:0007669"/>
    <property type="project" value="TreeGrafter"/>
</dbReference>
<dbReference type="GO" id="GO:0008483">
    <property type="term" value="F:transaminase activity"/>
    <property type="evidence" value="ECO:0007669"/>
    <property type="project" value="UniProtKB-KW"/>
</dbReference>
<evidence type="ECO:0000256" key="4">
    <source>
        <dbReference type="RuleBase" id="RU004508"/>
    </source>
</evidence>
<feature type="active site" description="Proton acceptor" evidence="2">
    <location>
        <position position="198"/>
    </location>
</feature>
<protein>
    <submittedName>
        <fullName evidence="5">Aminotransferase</fullName>
    </submittedName>
</protein>